<gene>
    <name evidence="1" type="ORF">LTR37_000884</name>
</gene>
<evidence type="ECO:0000313" key="2">
    <source>
        <dbReference type="Proteomes" id="UP001281147"/>
    </source>
</evidence>
<name>A0ACC3NXP7_9PEZI</name>
<sequence length="522" mass="56996">MSVHPSRQAYVEEGQDDSINLSNIPTDTNYTLPSAHGQQAGSILNDFRRKREAAAIAVPTDDKRVRNDLRARGEPITLFGERPEDRRDRLRQLLYAAQEGEDDESDVDMHDNAGHVRDEEGDGDVGEFYTEGPQELLRARQAIAKYSLPRAAKRIQHQRLESTIPVATHVRHRKAIKERLSGFELFGSQIASERPVSMVRFKPGEELVACGDWSGSIKILDIPNLETRMVLRGHKAMIGGLAWFPSGSASKETLNLASGGGDGDVHLWSLSQDTPISTLSGHTARVCRTEFHPSGSYLASASYDTTFRLWDLETTTELLLQEGHSKEVYTVSFSPDGSLLASAGLDSIGRIWDLRTGRTVMLLESHVAPIYGMDWGADGVRCLTGSSDGFAKCWDLRAVRETASIGAHRGGVSDLRWYKGTDGPLSNNADVTMKNSEGGAGAEGEAGGEGLQPKKSGTFFVSAGFDKAVNIFSADDWALCRSLTGHDGTVLSCDVSEDARWIVSCGRDRTVKIWGREDGEGI</sequence>
<keyword evidence="2" id="KW-1185">Reference proteome</keyword>
<dbReference type="Proteomes" id="UP001281147">
    <property type="component" value="Unassembled WGS sequence"/>
</dbReference>
<proteinExistence type="predicted"/>
<protein>
    <submittedName>
        <fullName evidence="1">Uncharacterized protein</fullName>
    </submittedName>
</protein>
<accession>A0ACC3NXP7</accession>
<dbReference type="EMBL" id="JAUTXU010000004">
    <property type="protein sequence ID" value="KAK3724836.1"/>
    <property type="molecule type" value="Genomic_DNA"/>
</dbReference>
<comment type="caution">
    <text evidence="1">The sequence shown here is derived from an EMBL/GenBank/DDBJ whole genome shotgun (WGS) entry which is preliminary data.</text>
</comment>
<organism evidence="1 2">
    <name type="scientific">Vermiconidia calcicola</name>
    <dbReference type="NCBI Taxonomy" id="1690605"/>
    <lineage>
        <taxon>Eukaryota</taxon>
        <taxon>Fungi</taxon>
        <taxon>Dikarya</taxon>
        <taxon>Ascomycota</taxon>
        <taxon>Pezizomycotina</taxon>
        <taxon>Dothideomycetes</taxon>
        <taxon>Dothideomycetidae</taxon>
        <taxon>Mycosphaerellales</taxon>
        <taxon>Extremaceae</taxon>
        <taxon>Vermiconidia</taxon>
    </lineage>
</organism>
<reference evidence="1" key="1">
    <citation type="submission" date="2023-07" db="EMBL/GenBank/DDBJ databases">
        <title>Black Yeasts Isolated from many extreme environments.</title>
        <authorList>
            <person name="Coleine C."/>
            <person name="Stajich J.E."/>
            <person name="Selbmann L."/>
        </authorList>
    </citation>
    <scope>NUCLEOTIDE SEQUENCE</scope>
    <source>
        <strain evidence="1">CCFEE 5714</strain>
    </source>
</reference>
<evidence type="ECO:0000313" key="1">
    <source>
        <dbReference type="EMBL" id="KAK3724836.1"/>
    </source>
</evidence>